<dbReference type="Proteomes" id="UP000247551">
    <property type="component" value="Unassembled WGS sequence"/>
</dbReference>
<keyword evidence="2" id="KW-1185">Reference proteome</keyword>
<dbReference type="AlphaFoldDB" id="A0A318V5V2"/>
<sequence length="33" mass="3643">MSKLTAFLSDPNAPDDAFSVLWKSELSLESLTE</sequence>
<dbReference type="EMBL" id="QKLW01000004">
    <property type="protein sequence ID" value="PYF81555.1"/>
    <property type="molecule type" value="Genomic_DNA"/>
</dbReference>
<evidence type="ECO:0000313" key="2">
    <source>
        <dbReference type="Proteomes" id="UP000247551"/>
    </source>
</evidence>
<proteinExistence type="predicted"/>
<protein>
    <submittedName>
        <fullName evidence="1">Uncharacterized protein</fullName>
    </submittedName>
</protein>
<reference evidence="1 2" key="1">
    <citation type="submission" date="2018-06" db="EMBL/GenBank/DDBJ databases">
        <title>Genomic Encyclopedia of Type Strains, Phase III (KMG-III): the genomes of soil and plant-associated and newly described type strains.</title>
        <authorList>
            <person name="Whitman W."/>
        </authorList>
    </citation>
    <scope>NUCLEOTIDE SEQUENCE [LARGE SCALE GENOMIC DNA]</scope>
    <source>
        <strain evidence="1 2">CECT 7730</strain>
    </source>
</reference>
<organism evidence="1 2">
    <name type="scientific">Marinomonas alcarazii</name>
    <dbReference type="NCBI Taxonomy" id="491949"/>
    <lineage>
        <taxon>Bacteria</taxon>
        <taxon>Pseudomonadati</taxon>
        <taxon>Pseudomonadota</taxon>
        <taxon>Gammaproteobacteria</taxon>
        <taxon>Oceanospirillales</taxon>
        <taxon>Oceanospirillaceae</taxon>
        <taxon>Marinomonas</taxon>
    </lineage>
</organism>
<name>A0A318V5V2_9GAMM</name>
<evidence type="ECO:0000313" key="1">
    <source>
        <dbReference type="EMBL" id="PYF81555.1"/>
    </source>
</evidence>
<comment type="caution">
    <text evidence="1">The sequence shown here is derived from an EMBL/GenBank/DDBJ whole genome shotgun (WGS) entry which is preliminary data.</text>
</comment>
<gene>
    <name evidence="1" type="ORF">DFP75_10412</name>
</gene>
<accession>A0A318V5V2</accession>